<keyword evidence="8" id="KW-1185">Reference proteome</keyword>
<dbReference type="RefSeq" id="WP_111062368.1">
    <property type="nucleotide sequence ID" value="NZ_JBHUCU010000002.1"/>
</dbReference>
<accession>A0A2W1NFG3</accession>
<dbReference type="InterPro" id="IPR050438">
    <property type="entry name" value="LMW_PTPase"/>
</dbReference>
<evidence type="ECO:0000313" key="7">
    <source>
        <dbReference type="EMBL" id="PZE18215.1"/>
    </source>
</evidence>
<dbReference type="AlphaFoldDB" id="A0A2W1NFG3"/>
<evidence type="ECO:0000313" key="8">
    <source>
        <dbReference type="Proteomes" id="UP000249248"/>
    </source>
</evidence>
<evidence type="ECO:0000259" key="6">
    <source>
        <dbReference type="SMART" id="SM00226"/>
    </source>
</evidence>
<evidence type="ECO:0000256" key="4">
    <source>
        <dbReference type="ARBA" id="ARBA00022912"/>
    </source>
</evidence>
<gene>
    <name evidence="7" type="ORF">DNU06_06260</name>
</gene>
<keyword evidence="4" id="KW-0904">Protein phosphatase</keyword>
<feature type="active site" description="Nucleophile" evidence="5">
    <location>
        <position position="13"/>
    </location>
</feature>
<dbReference type="InterPro" id="IPR017867">
    <property type="entry name" value="Tyr_phospatase_low_mol_wt"/>
</dbReference>
<dbReference type="EC" id="3.1.3.48" evidence="2"/>
<sequence length="151" mass="17025">MKILMVCLGNICRSPMAEGILRDKIKRDNLKMWVDSAGTSGQHIGEAPDRRMQRTAIQKGVDISDLRSRKFKKKDFKKYDLIYVMDNSNFSNIADLASSPEEKAKIKLILNETHPGENAQVPDPYFGGESGFGLVFDLLDKATDKIVENFQ</sequence>
<feature type="domain" description="Phosphotyrosine protein phosphatase I" evidence="6">
    <location>
        <begin position="1"/>
        <end position="149"/>
    </location>
</feature>
<reference evidence="7 8" key="1">
    <citation type="submission" date="2018-06" db="EMBL/GenBank/DDBJ databases">
        <title>The draft genome sequence of Crocinitomix sp. SM1701.</title>
        <authorList>
            <person name="Zhang X."/>
        </authorList>
    </citation>
    <scope>NUCLEOTIDE SEQUENCE [LARGE SCALE GENOMIC DNA]</scope>
    <source>
        <strain evidence="7 8">SM1701</strain>
    </source>
</reference>
<dbReference type="Pfam" id="PF01451">
    <property type="entry name" value="LMWPc"/>
    <property type="match status" value="1"/>
</dbReference>
<name>A0A2W1NFG3_9FLAO</name>
<evidence type="ECO:0000256" key="2">
    <source>
        <dbReference type="ARBA" id="ARBA00013064"/>
    </source>
</evidence>
<dbReference type="CDD" id="cd16343">
    <property type="entry name" value="LMWPTP"/>
    <property type="match status" value="1"/>
</dbReference>
<dbReference type="PANTHER" id="PTHR11717">
    <property type="entry name" value="LOW MOLECULAR WEIGHT PROTEIN TYROSINE PHOSPHATASE"/>
    <property type="match status" value="1"/>
</dbReference>
<dbReference type="EMBL" id="QKSB01000002">
    <property type="protein sequence ID" value="PZE18215.1"/>
    <property type="molecule type" value="Genomic_DNA"/>
</dbReference>
<dbReference type="GO" id="GO:0004725">
    <property type="term" value="F:protein tyrosine phosphatase activity"/>
    <property type="evidence" value="ECO:0007669"/>
    <property type="project" value="UniProtKB-EC"/>
</dbReference>
<dbReference type="PANTHER" id="PTHR11717:SF7">
    <property type="entry name" value="LOW MOLECULAR WEIGHT PHOSPHOTYROSINE PROTEIN PHOSPHATASE"/>
    <property type="match status" value="1"/>
</dbReference>
<evidence type="ECO:0000256" key="1">
    <source>
        <dbReference type="ARBA" id="ARBA00011063"/>
    </source>
</evidence>
<dbReference type="OrthoDB" id="9784339at2"/>
<proteinExistence type="inferred from homology"/>
<dbReference type="Proteomes" id="UP000249248">
    <property type="component" value="Unassembled WGS sequence"/>
</dbReference>
<dbReference type="Gene3D" id="3.40.50.2300">
    <property type="match status" value="1"/>
</dbReference>
<keyword evidence="3" id="KW-0378">Hydrolase</keyword>
<protein>
    <recommendedName>
        <fullName evidence="2">protein-tyrosine-phosphatase</fullName>
        <ecNumber evidence="2">3.1.3.48</ecNumber>
    </recommendedName>
</protein>
<comment type="caution">
    <text evidence="7">The sequence shown here is derived from an EMBL/GenBank/DDBJ whole genome shotgun (WGS) entry which is preliminary data.</text>
</comment>
<dbReference type="PRINTS" id="PR00719">
    <property type="entry name" value="LMWPTPASE"/>
</dbReference>
<dbReference type="InterPro" id="IPR036196">
    <property type="entry name" value="Ptyr_pPase_sf"/>
</dbReference>
<dbReference type="SMART" id="SM00226">
    <property type="entry name" value="LMWPc"/>
    <property type="match status" value="1"/>
</dbReference>
<organism evidence="7 8">
    <name type="scientific">Putridiphycobacter roseus</name>
    <dbReference type="NCBI Taxonomy" id="2219161"/>
    <lineage>
        <taxon>Bacteria</taxon>
        <taxon>Pseudomonadati</taxon>
        <taxon>Bacteroidota</taxon>
        <taxon>Flavobacteriia</taxon>
        <taxon>Flavobacteriales</taxon>
        <taxon>Crocinitomicaceae</taxon>
        <taxon>Putridiphycobacter</taxon>
    </lineage>
</organism>
<comment type="similarity">
    <text evidence="1">Belongs to the low molecular weight phosphotyrosine protein phosphatase family.</text>
</comment>
<evidence type="ECO:0000256" key="3">
    <source>
        <dbReference type="ARBA" id="ARBA00022801"/>
    </source>
</evidence>
<feature type="active site" description="Proton donor" evidence="5">
    <location>
        <position position="123"/>
    </location>
</feature>
<dbReference type="SUPFAM" id="SSF52788">
    <property type="entry name" value="Phosphotyrosine protein phosphatases I"/>
    <property type="match status" value="1"/>
</dbReference>
<dbReference type="InterPro" id="IPR023485">
    <property type="entry name" value="Ptyr_pPase"/>
</dbReference>
<evidence type="ECO:0000256" key="5">
    <source>
        <dbReference type="PIRSR" id="PIRSR617867-1"/>
    </source>
</evidence>
<feature type="active site" description="Nucleophile" evidence="5">
    <location>
        <position position="7"/>
    </location>
</feature>